<evidence type="ECO:0000259" key="8">
    <source>
        <dbReference type="Pfam" id="PF00814"/>
    </source>
</evidence>
<keyword evidence="4" id="KW-0479">Metal-binding</keyword>
<dbReference type="InterPro" id="IPR000905">
    <property type="entry name" value="Gcp-like_dom"/>
</dbReference>
<dbReference type="PROSITE" id="PS01016">
    <property type="entry name" value="GLYCOPROTEASE"/>
    <property type="match status" value="1"/>
</dbReference>
<evidence type="ECO:0000256" key="3">
    <source>
        <dbReference type="ARBA" id="ARBA00022694"/>
    </source>
</evidence>
<keyword evidence="6 9" id="KW-0012">Acyltransferase</keyword>
<keyword evidence="5" id="KW-0408">Iron</keyword>
<sequence length="345" mass="37298">MIIGIETSCDDTSVALVDMTGAILFHRIHSQENLHESFGGVVPEVASRAHVDVLPSLVREAFSVSKIRPGQLAGVAVTRGPGLLGSLLTGIAYAKGLAAPLKLPLVGVDHIGAHLRACVESADEIRGKAIGLVISGGHTHLFRIDKWPELILLSQTVDDAAGEAFDKGAKILGLSYPGGPSIQKEALRNTLPLLPLTRKNIRTESPWDFSFSGLKTAFALLVQKVGITPLTRPQLAASLQQAIVSHVMDRIEKIVARESPDVLLVGGGVSANALLRSRLEEIARICGMDLRLSPIPLARDNALMIARHGRELYLAGHYFPYPYKALFPYPRDLSDVRSRKTFRPV</sequence>
<dbReference type="InterPro" id="IPR017861">
    <property type="entry name" value="KAE1/TsaD"/>
</dbReference>
<dbReference type="NCBIfam" id="TIGR00329">
    <property type="entry name" value="gcp_kae1"/>
    <property type="match status" value="1"/>
</dbReference>
<dbReference type="InterPro" id="IPR043129">
    <property type="entry name" value="ATPase_NBD"/>
</dbReference>
<dbReference type="InterPro" id="IPR017860">
    <property type="entry name" value="Peptidase_M22_CS"/>
</dbReference>
<dbReference type="PANTHER" id="PTHR11735">
    <property type="entry name" value="TRNA N6-ADENOSINE THREONYLCARBAMOYLTRANSFERASE"/>
    <property type="match status" value="1"/>
</dbReference>
<reference evidence="9" key="1">
    <citation type="journal article" date="2020" name="mSystems">
        <title>Genome- and Community-Level Interaction Insights into Carbon Utilization and Element Cycling Functions of Hydrothermarchaeota in Hydrothermal Sediment.</title>
        <authorList>
            <person name="Zhou Z."/>
            <person name="Liu Y."/>
            <person name="Xu W."/>
            <person name="Pan J."/>
            <person name="Luo Z.H."/>
            <person name="Li M."/>
        </authorList>
    </citation>
    <scope>NUCLEOTIDE SEQUENCE [LARGE SCALE GENOMIC DNA]</scope>
    <source>
        <strain evidence="9">SpSt-902</strain>
    </source>
</reference>
<evidence type="ECO:0000256" key="6">
    <source>
        <dbReference type="ARBA" id="ARBA00023315"/>
    </source>
</evidence>
<keyword evidence="3" id="KW-0819">tRNA processing</keyword>
<evidence type="ECO:0000256" key="2">
    <source>
        <dbReference type="ARBA" id="ARBA00022679"/>
    </source>
</evidence>
<dbReference type="InterPro" id="IPR022450">
    <property type="entry name" value="TsaD"/>
</dbReference>
<dbReference type="GO" id="GO:0002949">
    <property type="term" value="P:tRNA threonylcarbamoyladenosine modification"/>
    <property type="evidence" value="ECO:0007669"/>
    <property type="project" value="InterPro"/>
</dbReference>
<dbReference type="AlphaFoldDB" id="A0A7C3LSI5"/>
<dbReference type="NCBIfam" id="TIGR03723">
    <property type="entry name" value="T6A_TsaD_YgjD"/>
    <property type="match status" value="1"/>
</dbReference>
<dbReference type="SUPFAM" id="SSF53067">
    <property type="entry name" value="Actin-like ATPase domain"/>
    <property type="match status" value="1"/>
</dbReference>
<dbReference type="Pfam" id="PF00814">
    <property type="entry name" value="TsaD"/>
    <property type="match status" value="1"/>
</dbReference>
<evidence type="ECO:0000313" key="9">
    <source>
        <dbReference type="EMBL" id="HFT92739.1"/>
    </source>
</evidence>
<proteinExistence type="predicted"/>
<gene>
    <name evidence="9" type="primary">tsaD</name>
    <name evidence="9" type="ORF">ENX03_02130</name>
</gene>
<dbReference type="Gene3D" id="3.30.420.40">
    <property type="match status" value="2"/>
</dbReference>
<organism evidence="9">
    <name type="scientific">Leptospirillum ferriphilum</name>
    <dbReference type="NCBI Taxonomy" id="178606"/>
    <lineage>
        <taxon>Bacteria</taxon>
        <taxon>Pseudomonadati</taxon>
        <taxon>Nitrospirota</taxon>
        <taxon>Nitrospiria</taxon>
        <taxon>Nitrospirales</taxon>
        <taxon>Nitrospiraceae</taxon>
        <taxon>Leptospirillum</taxon>
    </lineage>
</organism>
<dbReference type="PANTHER" id="PTHR11735:SF6">
    <property type="entry name" value="TRNA N6-ADENOSINE THREONYLCARBAMOYLTRANSFERASE, MITOCHONDRIAL"/>
    <property type="match status" value="1"/>
</dbReference>
<accession>A0A7C3LSI5</accession>
<dbReference type="EMBL" id="DTMM01000039">
    <property type="protein sequence ID" value="HFT92739.1"/>
    <property type="molecule type" value="Genomic_DNA"/>
</dbReference>
<keyword evidence="2 9" id="KW-0808">Transferase</keyword>
<dbReference type="PRINTS" id="PR00789">
    <property type="entry name" value="OSIALOPTASE"/>
</dbReference>
<evidence type="ECO:0000256" key="4">
    <source>
        <dbReference type="ARBA" id="ARBA00022723"/>
    </source>
</evidence>
<comment type="caution">
    <text evidence="9">The sequence shown here is derived from an EMBL/GenBank/DDBJ whole genome shotgun (WGS) entry which is preliminary data.</text>
</comment>
<evidence type="ECO:0000256" key="1">
    <source>
        <dbReference type="ARBA" id="ARBA00012156"/>
    </source>
</evidence>
<evidence type="ECO:0000256" key="5">
    <source>
        <dbReference type="ARBA" id="ARBA00023004"/>
    </source>
</evidence>
<feature type="domain" description="Gcp-like" evidence="8">
    <location>
        <begin position="23"/>
        <end position="306"/>
    </location>
</feature>
<protein>
    <recommendedName>
        <fullName evidence="1">N(6)-L-threonylcarbamoyladenine synthase</fullName>
        <ecNumber evidence="1">2.3.1.234</ecNumber>
    </recommendedName>
</protein>
<name>A0A7C3LSI5_9BACT</name>
<evidence type="ECO:0000256" key="7">
    <source>
        <dbReference type="ARBA" id="ARBA00048117"/>
    </source>
</evidence>
<dbReference type="EC" id="2.3.1.234" evidence="1"/>
<comment type="catalytic activity">
    <reaction evidence="7">
        <text>L-threonylcarbamoyladenylate + adenosine(37) in tRNA = N(6)-L-threonylcarbamoyladenosine(37) in tRNA + AMP + H(+)</text>
        <dbReference type="Rhea" id="RHEA:37059"/>
        <dbReference type="Rhea" id="RHEA-COMP:10162"/>
        <dbReference type="Rhea" id="RHEA-COMP:10163"/>
        <dbReference type="ChEBI" id="CHEBI:15378"/>
        <dbReference type="ChEBI" id="CHEBI:73682"/>
        <dbReference type="ChEBI" id="CHEBI:74411"/>
        <dbReference type="ChEBI" id="CHEBI:74418"/>
        <dbReference type="ChEBI" id="CHEBI:456215"/>
        <dbReference type="EC" id="2.3.1.234"/>
    </reaction>
</comment>
<dbReference type="GO" id="GO:0046872">
    <property type="term" value="F:metal ion binding"/>
    <property type="evidence" value="ECO:0007669"/>
    <property type="project" value="UniProtKB-KW"/>
</dbReference>
<dbReference type="GO" id="GO:0061711">
    <property type="term" value="F:tRNA N(6)-L-threonylcarbamoyladenine synthase activity"/>
    <property type="evidence" value="ECO:0007669"/>
    <property type="project" value="UniProtKB-EC"/>
</dbReference>